<dbReference type="GO" id="GO:0005249">
    <property type="term" value="F:voltage-gated potassium channel activity"/>
    <property type="evidence" value="ECO:0007669"/>
    <property type="project" value="TreeGrafter"/>
</dbReference>
<evidence type="ECO:0000256" key="2">
    <source>
        <dbReference type="SAM" id="Phobius"/>
    </source>
</evidence>
<name>A0A9W7CR04_9STRA</name>
<evidence type="ECO:0000256" key="1">
    <source>
        <dbReference type="SAM" id="MobiDB-lite"/>
    </source>
</evidence>
<evidence type="ECO:0000313" key="4">
    <source>
        <dbReference type="EMBL" id="GMF39010.1"/>
    </source>
</evidence>
<feature type="compositionally biased region" description="Polar residues" evidence="1">
    <location>
        <begin position="629"/>
        <end position="650"/>
    </location>
</feature>
<dbReference type="InterPro" id="IPR014710">
    <property type="entry name" value="RmlC-like_jellyroll"/>
</dbReference>
<dbReference type="EMBL" id="BSXT01001128">
    <property type="protein sequence ID" value="GMF39010.1"/>
    <property type="molecule type" value="Genomic_DNA"/>
</dbReference>
<organism evidence="4 5">
    <name type="scientific">Phytophthora fragariaefolia</name>
    <dbReference type="NCBI Taxonomy" id="1490495"/>
    <lineage>
        <taxon>Eukaryota</taxon>
        <taxon>Sar</taxon>
        <taxon>Stramenopiles</taxon>
        <taxon>Oomycota</taxon>
        <taxon>Peronosporomycetes</taxon>
        <taxon>Peronosporales</taxon>
        <taxon>Peronosporaceae</taxon>
        <taxon>Phytophthora</taxon>
    </lineage>
</organism>
<dbReference type="PANTHER" id="PTHR10217:SF435">
    <property type="entry name" value="POTASSIUM VOLTAGE-GATED CHANNEL PROTEIN EAG"/>
    <property type="match status" value="1"/>
</dbReference>
<dbReference type="PANTHER" id="PTHR10217">
    <property type="entry name" value="VOLTAGE AND LIGAND GATED POTASSIUM CHANNEL"/>
    <property type="match status" value="1"/>
</dbReference>
<keyword evidence="2" id="KW-1133">Transmembrane helix</keyword>
<dbReference type="Gene3D" id="2.60.120.10">
    <property type="entry name" value="Jelly Rolls"/>
    <property type="match status" value="1"/>
</dbReference>
<feature type="transmembrane region" description="Helical" evidence="2">
    <location>
        <begin position="334"/>
        <end position="358"/>
    </location>
</feature>
<dbReference type="InterPro" id="IPR018490">
    <property type="entry name" value="cNMP-bd_dom_sf"/>
</dbReference>
<dbReference type="InterPro" id="IPR050818">
    <property type="entry name" value="KCNH_animal-type"/>
</dbReference>
<comment type="caution">
    <text evidence="4">The sequence shown here is derived from an EMBL/GenBank/DDBJ whole genome shotgun (WGS) entry which is preliminary data.</text>
</comment>
<protein>
    <submittedName>
        <fullName evidence="4">Unnamed protein product</fullName>
    </submittedName>
</protein>
<dbReference type="SUPFAM" id="SSF51206">
    <property type="entry name" value="cAMP-binding domain-like"/>
    <property type="match status" value="1"/>
</dbReference>
<dbReference type="InterPro" id="IPR000595">
    <property type="entry name" value="cNMP-bd_dom"/>
</dbReference>
<reference evidence="4" key="1">
    <citation type="submission" date="2023-04" db="EMBL/GenBank/DDBJ databases">
        <title>Phytophthora fragariaefolia NBRC 109709.</title>
        <authorList>
            <person name="Ichikawa N."/>
            <person name="Sato H."/>
            <person name="Tonouchi N."/>
        </authorList>
    </citation>
    <scope>NUCLEOTIDE SEQUENCE</scope>
    <source>
        <strain evidence="4">NBRC 109709</strain>
    </source>
</reference>
<proteinExistence type="predicted"/>
<dbReference type="GO" id="GO:0042391">
    <property type="term" value="P:regulation of membrane potential"/>
    <property type="evidence" value="ECO:0007669"/>
    <property type="project" value="TreeGrafter"/>
</dbReference>
<feature type="compositionally biased region" description="Low complexity" evidence="1">
    <location>
        <begin position="30"/>
        <end position="45"/>
    </location>
</feature>
<dbReference type="AlphaFoldDB" id="A0A9W7CR04"/>
<dbReference type="GO" id="GO:0005886">
    <property type="term" value="C:plasma membrane"/>
    <property type="evidence" value="ECO:0007669"/>
    <property type="project" value="TreeGrafter"/>
</dbReference>
<gene>
    <name evidence="4" type="ORF">Pfra01_001144700</name>
</gene>
<dbReference type="Proteomes" id="UP001165121">
    <property type="component" value="Unassembled WGS sequence"/>
</dbReference>
<feature type="transmembrane region" description="Helical" evidence="2">
    <location>
        <begin position="107"/>
        <end position="127"/>
    </location>
</feature>
<dbReference type="Gene3D" id="1.10.287.630">
    <property type="entry name" value="Helix hairpin bin"/>
    <property type="match status" value="1"/>
</dbReference>
<keyword evidence="5" id="KW-1185">Reference proteome</keyword>
<feature type="region of interest" description="Disordered" evidence="1">
    <location>
        <begin position="1"/>
        <end position="50"/>
    </location>
</feature>
<dbReference type="OrthoDB" id="421226at2759"/>
<dbReference type="PROSITE" id="PS00888">
    <property type="entry name" value="CNMP_BINDING_1"/>
    <property type="match status" value="1"/>
</dbReference>
<evidence type="ECO:0000313" key="5">
    <source>
        <dbReference type="Proteomes" id="UP001165121"/>
    </source>
</evidence>
<dbReference type="PROSITE" id="PS50042">
    <property type="entry name" value="CNMP_BINDING_3"/>
    <property type="match status" value="1"/>
</dbReference>
<feature type="compositionally biased region" description="Basic and acidic residues" evidence="1">
    <location>
        <begin position="609"/>
        <end position="625"/>
    </location>
</feature>
<feature type="compositionally biased region" description="Low complexity" evidence="1">
    <location>
        <begin position="766"/>
        <end position="775"/>
    </location>
</feature>
<keyword evidence="2" id="KW-0812">Transmembrane</keyword>
<dbReference type="Gene3D" id="1.10.287.70">
    <property type="match status" value="1"/>
</dbReference>
<feature type="region of interest" description="Disordered" evidence="1">
    <location>
        <begin position="755"/>
        <end position="786"/>
    </location>
</feature>
<feature type="domain" description="Cyclic nucleotide-binding" evidence="3">
    <location>
        <begin position="439"/>
        <end position="485"/>
    </location>
</feature>
<feature type="region of interest" description="Disordered" evidence="1">
    <location>
        <begin position="609"/>
        <end position="654"/>
    </location>
</feature>
<accession>A0A9W7CR04</accession>
<keyword evidence="2" id="KW-0472">Membrane</keyword>
<dbReference type="InterPro" id="IPR018488">
    <property type="entry name" value="cNMP-bd_CS"/>
</dbReference>
<feature type="compositionally biased region" description="Basic residues" evidence="1">
    <location>
        <begin position="777"/>
        <end position="786"/>
    </location>
</feature>
<evidence type="ECO:0000259" key="3">
    <source>
        <dbReference type="PROSITE" id="PS50042"/>
    </source>
</evidence>
<sequence length="786" mass="87188">MPSTALIPPHAPISSVQTPPPQRGGQTLGTPPSTSSIATTTTSSPDEQPRIDASTELSGQKQLQIPQSTRYSFARTMKQFRRRLLWQLVAFKLPMSPEGLTKTIQQIVLTGVLAFEVFYIPFALSYLSNPKESAGYQRTAMNINIAVEILLVTDIALNFNTAFYDKPSKHSQLVTSRTRIIRRYLTGLFAADLPGSLPAECISSIAQEDGNARPLLDASPAVYIVCHVLRFLRLPELFRLLESSWMRAITAALKAKNEVWCGAFQPLFCTTAKLGIAVVTVAHYLTCLMRGLHLVDNYHLLAQSVSISTLYTTNLRQTMTGMFGGTKEGVKDSYCIFLVLTGLLMMALVVSIMSIAVMESYSANDKKHTLNSRVLTSRMDKLKLPQELKSRIQKYYGHMWSEYSALDGDMMEFTRKLPRPLALEVLLHRYLDLVSGFEFWADCSQDFLSALVLSMDVRIFAPDDYIVRKGDVGSELYMFYRGLVEQTGVKIWFGYLHAAVHLVRLHCCLTTNGIRVFELSPMLRAAFSVAEHPELWQQANEFAERGKIKATTTSQSDGNMRNSTDSGLFQRNIAWTHLSCSDAAEMLVDLMELVKDPWEKRNLSLLLKAPEDHHSGPEARSDQEYLPRSSKSSLNSDVFQKSSGEVSSEIPNAPAAAGGGQILQLLISLTKSGERAWIRVNYHDSSVACENSTLTATAQSKLETSLCKVQPRQSQFHRTASHPNPATVDATSLPIRIRSSSLSVGDRRSSVIADLSSLKEDGDNISSSDVSASYSKAPRKKQSRVA</sequence>